<sequence>MWCPRSREAGTLRVARGGQLLQTVPERPSVAAWALVYHGLETGERRPGLAVCCWRQFTQEVSLLTHEYAGTLWSNVGPNISRSAGPHDSWRPRGRTTGSGGTALDLLSCAASILSSSHRQPPIDMPVKCDRLIITKHYPNNYRQASNNGDL</sequence>
<reference evidence="1 2" key="1">
    <citation type="journal article" date="2019" name="Commun. Biol.">
        <title>The bagworm genome reveals a unique fibroin gene that provides high tensile strength.</title>
        <authorList>
            <person name="Kono N."/>
            <person name="Nakamura H."/>
            <person name="Ohtoshi R."/>
            <person name="Tomita M."/>
            <person name="Numata K."/>
            <person name="Arakawa K."/>
        </authorList>
    </citation>
    <scope>NUCLEOTIDE SEQUENCE [LARGE SCALE GENOMIC DNA]</scope>
</reference>
<dbReference type="AlphaFoldDB" id="A0A4C1SXR6"/>
<gene>
    <name evidence="1" type="ORF">EVAR_92659_1</name>
</gene>
<organism evidence="1 2">
    <name type="scientific">Eumeta variegata</name>
    <name type="common">Bagworm moth</name>
    <name type="synonym">Eumeta japonica</name>
    <dbReference type="NCBI Taxonomy" id="151549"/>
    <lineage>
        <taxon>Eukaryota</taxon>
        <taxon>Metazoa</taxon>
        <taxon>Ecdysozoa</taxon>
        <taxon>Arthropoda</taxon>
        <taxon>Hexapoda</taxon>
        <taxon>Insecta</taxon>
        <taxon>Pterygota</taxon>
        <taxon>Neoptera</taxon>
        <taxon>Endopterygota</taxon>
        <taxon>Lepidoptera</taxon>
        <taxon>Glossata</taxon>
        <taxon>Ditrysia</taxon>
        <taxon>Tineoidea</taxon>
        <taxon>Psychidae</taxon>
        <taxon>Oiketicinae</taxon>
        <taxon>Eumeta</taxon>
    </lineage>
</organism>
<name>A0A4C1SXR6_EUMVA</name>
<keyword evidence="2" id="KW-1185">Reference proteome</keyword>
<accession>A0A4C1SXR6</accession>
<proteinExistence type="predicted"/>
<evidence type="ECO:0000313" key="2">
    <source>
        <dbReference type="Proteomes" id="UP000299102"/>
    </source>
</evidence>
<dbReference type="Proteomes" id="UP000299102">
    <property type="component" value="Unassembled WGS sequence"/>
</dbReference>
<protein>
    <submittedName>
        <fullName evidence="1">Uncharacterized protein</fullName>
    </submittedName>
</protein>
<comment type="caution">
    <text evidence="1">The sequence shown here is derived from an EMBL/GenBank/DDBJ whole genome shotgun (WGS) entry which is preliminary data.</text>
</comment>
<evidence type="ECO:0000313" key="1">
    <source>
        <dbReference type="EMBL" id="GBP06715.1"/>
    </source>
</evidence>
<dbReference type="EMBL" id="BGZK01000023">
    <property type="protein sequence ID" value="GBP06715.1"/>
    <property type="molecule type" value="Genomic_DNA"/>
</dbReference>